<keyword evidence="4" id="KW-0574">Periplasm</keyword>
<dbReference type="GO" id="GO:0015846">
    <property type="term" value="P:polyamine transport"/>
    <property type="evidence" value="ECO:0007669"/>
    <property type="project" value="InterPro"/>
</dbReference>
<comment type="caution">
    <text evidence="6">The sequence shown here is derived from an EMBL/GenBank/DDBJ whole genome shotgun (WGS) entry which is preliminary data.</text>
</comment>
<dbReference type="PANTHER" id="PTHR30222:SF12">
    <property type="entry name" value="NORSPERMIDINE SENSOR"/>
    <property type="match status" value="1"/>
</dbReference>
<evidence type="ECO:0000313" key="7">
    <source>
        <dbReference type="Proteomes" id="UP000486534"/>
    </source>
</evidence>
<evidence type="ECO:0000256" key="5">
    <source>
        <dbReference type="SAM" id="SignalP"/>
    </source>
</evidence>
<dbReference type="GO" id="GO:0042597">
    <property type="term" value="C:periplasmic space"/>
    <property type="evidence" value="ECO:0007669"/>
    <property type="project" value="UniProtKB-SubCell"/>
</dbReference>
<gene>
    <name evidence="6" type="ORF">GDH07_14320</name>
</gene>
<organism evidence="6 7">
    <name type="scientific">Pseudomonas piscis</name>
    <dbReference type="NCBI Taxonomy" id="2614538"/>
    <lineage>
        <taxon>Bacteria</taxon>
        <taxon>Pseudomonadati</taxon>
        <taxon>Pseudomonadota</taxon>
        <taxon>Gammaproteobacteria</taxon>
        <taxon>Pseudomonadales</taxon>
        <taxon>Pseudomonadaceae</taxon>
        <taxon>Pseudomonas</taxon>
    </lineage>
</organism>
<comment type="subcellular location">
    <subcellularLocation>
        <location evidence="1">Periplasm</location>
    </subcellularLocation>
</comment>
<evidence type="ECO:0000313" key="6">
    <source>
        <dbReference type="EMBL" id="MQA54488.1"/>
    </source>
</evidence>
<dbReference type="Pfam" id="PF13416">
    <property type="entry name" value="SBP_bac_8"/>
    <property type="match status" value="1"/>
</dbReference>
<evidence type="ECO:0000256" key="4">
    <source>
        <dbReference type="ARBA" id="ARBA00022764"/>
    </source>
</evidence>
<keyword evidence="2" id="KW-0813">Transport</keyword>
<keyword evidence="3 5" id="KW-0732">Signal</keyword>
<dbReference type="SUPFAM" id="SSF53850">
    <property type="entry name" value="Periplasmic binding protein-like II"/>
    <property type="match status" value="1"/>
</dbReference>
<evidence type="ECO:0000256" key="1">
    <source>
        <dbReference type="ARBA" id="ARBA00004418"/>
    </source>
</evidence>
<dbReference type="PANTHER" id="PTHR30222">
    <property type="entry name" value="SPERMIDINE/PUTRESCINE-BINDING PERIPLASMIC PROTEIN"/>
    <property type="match status" value="1"/>
</dbReference>
<dbReference type="AlphaFoldDB" id="A0A7X1PMP4"/>
<dbReference type="GO" id="GO:0019808">
    <property type="term" value="F:polyamine binding"/>
    <property type="evidence" value="ECO:0007669"/>
    <property type="project" value="InterPro"/>
</dbReference>
<sequence>MTRKTRALLLSPLCLAAALAQAADTVKIYNWSDYIAPDTNRQFQKATGIGFTYDVYDSNETLDGKLMTGKSGYDVVFPSNHFMARQIQGGALKKLDKTQLPNWQNLNPVLLKALEVNDPGNQYGFPYLWGTTGIGYNVAKVKAVLGDDAPLDSWDLIFKPEYMQKLQKCGVAILDNGPELIPAALNYLGLAHHSKNPADYKKAEALLMKVRPYVSYFHSSKYTSDLANGNICVAVGFSGDILQAESRAKEAGNGIQIGYSIPREGSPLWFDMVAMPVDAPDEKAGYAYMDYLLRPEVMAEVSNHVHYANGNQQADSRVDPAIKGDPKIYPSPAMMDKLFALQAMPLDIDRLRTRLWNKIRSGN</sequence>
<reference evidence="6 7" key="1">
    <citation type="submission" date="2019-10" db="EMBL/GenBank/DDBJ databases">
        <title>Pseudomonas dajingensis sp. nov., isolated from the profound head ulcers of farmed Murray cod (Maccullochella peelii peelii).</title>
        <authorList>
            <person name="Liu Y."/>
        </authorList>
    </citation>
    <scope>NUCLEOTIDE SEQUENCE [LARGE SCALE GENOMIC DNA]</scope>
    <source>
        <strain evidence="6 7">MC042</strain>
    </source>
</reference>
<dbReference type="PIRSF" id="PIRSF019574">
    <property type="entry name" value="Periplasmic_polyamine_BP"/>
    <property type="match status" value="1"/>
</dbReference>
<protein>
    <submittedName>
        <fullName evidence="6">Extracellular solute-binding protein</fullName>
    </submittedName>
</protein>
<dbReference type="Proteomes" id="UP000486534">
    <property type="component" value="Unassembled WGS sequence"/>
</dbReference>
<dbReference type="CDD" id="cd13659">
    <property type="entry name" value="PBP2_PotF"/>
    <property type="match status" value="1"/>
</dbReference>
<accession>A0A7X1PMP4</accession>
<dbReference type="EMBL" id="WHUV01000002">
    <property type="protein sequence ID" value="MQA54488.1"/>
    <property type="molecule type" value="Genomic_DNA"/>
</dbReference>
<name>A0A7X1PMP4_9PSED</name>
<feature type="chain" id="PRO_5031201300" evidence="5">
    <location>
        <begin position="23"/>
        <end position="363"/>
    </location>
</feature>
<feature type="signal peptide" evidence="5">
    <location>
        <begin position="1"/>
        <end position="22"/>
    </location>
</feature>
<dbReference type="Gene3D" id="3.40.190.10">
    <property type="entry name" value="Periplasmic binding protein-like II"/>
    <property type="match status" value="2"/>
</dbReference>
<evidence type="ECO:0000256" key="3">
    <source>
        <dbReference type="ARBA" id="ARBA00022729"/>
    </source>
</evidence>
<evidence type="ECO:0000256" key="2">
    <source>
        <dbReference type="ARBA" id="ARBA00022448"/>
    </source>
</evidence>
<dbReference type="InterPro" id="IPR006059">
    <property type="entry name" value="SBP"/>
</dbReference>
<dbReference type="PRINTS" id="PR00909">
    <property type="entry name" value="SPERMDNBNDNG"/>
</dbReference>
<proteinExistence type="predicted"/>
<dbReference type="InterPro" id="IPR001188">
    <property type="entry name" value="Sperm_putr-bd"/>
</dbReference>
<dbReference type="RefSeq" id="WP_152897963.1">
    <property type="nucleotide sequence ID" value="NZ_WHUV01000002.1"/>
</dbReference>